<dbReference type="GO" id="GO:0004715">
    <property type="term" value="F:non-membrane spanning protein tyrosine kinase activity"/>
    <property type="evidence" value="ECO:0007669"/>
    <property type="project" value="UniProtKB-EC"/>
</dbReference>
<name>E9SAU1_RUMAL</name>
<comment type="caution">
    <text evidence="10">The sequence shown here is derived from an EMBL/GenBank/DDBJ whole genome shotgun (WGS) entry which is preliminary data.</text>
</comment>
<dbReference type="EC" id="2.7.10.2" evidence="2"/>
<evidence type="ECO:0000256" key="6">
    <source>
        <dbReference type="ARBA" id="ARBA00022840"/>
    </source>
</evidence>
<dbReference type="PANTHER" id="PTHR32309:SF13">
    <property type="entry name" value="FERRIC ENTEROBACTIN TRANSPORT PROTEIN FEPE"/>
    <property type="match status" value="1"/>
</dbReference>
<evidence type="ECO:0000256" key="2">
    <source>
        <dbReference type="ARBA" id="ARBA00011903"/>
    </source>
</evidence>
<dbReference type="CDD" id="cd05387">
    <property type="entry name" value="BY-kinase"/>
    <property type="match status" value="1"/>
</dbReference>
<evidence type="ECO:0000256" key="1">
    <source>
        <dbReference type="ARBA" id="ARBA00007316"/>
    </source>
</evidence>
<dbReference type="GO" id="GO:0005524">
    <property type="term" value="F:ATP binding"/>
    <property type="evidence" value="ECO:0007669"/>
    <property type="project" value="UniProtKB-KW"/>
</dbReference>
<sequence length="267" mass="28809">MASIKKNQSSNTRTRRRTLMDKSVAFPVTEAYKNLRTNLSFALSTKKNHIIAISSALAAEGKSTVAANIAITLAQNNNSVLLIDGDLRKPVQHKVFNIKNEVGISSLIGGLNSFKEVVHADVIENLDVVTCGPIPPNPSELMGSDNMKMLLEQLAAHYDYIIIDTPPINIVTDALTLLDTIAGVLLVAKHGQSTYDALEEAIEAVRMADGSLLGVVINNVSVTGGKYGGKYSYKYKYGYKYGYGYGYGYSYGNNASVGSGKSNDNDE</sequence>
<dbReference type="Pfam" id="PF13614">
    <property type="entry name" value="AAA_31"/>
    <property type="match status" value="1"/>
</dbReference>
<dbReference type="OrthoDB" id="9794577at2"/>
<evidence type="ECO:0000256" key="8">
    <source>
        <dbReference type="ARBA" id="ARBA00051245"/>
    </source>
</evidence>
<evidence type="ECO:0000256" key="4">
    <source>
        <dbReference type="ARBA" id="ARBA00022741"/>
    </source>
</evidence>
<comment type="similarity">
    <text evidence="1">Belongs to the CpsD/CapB family.</text>
</comment>
<dbReference type="RefSeq" id="WP_002848416.1">
    <property type="nucleotide sequence ID" value="NZ_ADKM02000062.1"/>
</dbReference>
<protein>
    <recommendedName>
        <fullName evidence="2">non-specific protein-tyrosine kinase</fullName>
        <ecNumber evidence="2">2.7.10.2</ecNumber>
    </recommendedName>
</protein>
<dbReference type="eggNOG" id="COG0489">
    <property type="taxonomic scope" value="Bacteria"/>
</dbReference>
<evidence type="ECO:0000313" key="10">
    <source>
        <dbReference type="EMBL" id="EGC03626.1"/>
    </source>
</evidence>
<accession>E9SAU1</accession>
<comment type="catalytic activity">
    <reaction evidence="8">
        <text>L-tyrosyl-[protein] + ATP = O-phospho-L-tyrosyl-[protein] + ADP + H(+)</text>
        <dbReference type="Rhea" id="RHEA:10596"/>
        <dbReference type="Rhea" id="RHEA-COMP:10136"/>
        <dbReference type="Rhea" id="RHEA-COMP:20101"/>
        <dbReference type="ChEBI" id="CHEBI:15378"/>
        <dbReference type="ChEBI" id="CHEBI:30616"/>
        <dbReference type="ChEBI" id="CHEBI:46858"/>
        <dbReference type="ChEBI" id="CHEBI:61978"/>
        <dbReference type="ChEBI" id="CHEBI:456216"/>
        <dbReference type="EC" id="2.7.10.2"/>
    </reaction>
</comment>
<dbReference type="InterPro" id="IPR050445">
    <property type="entry name" value="Bact_polysacc_biosynth/exp"/>
</dbReference>
<organism evidence="10 11">
    <name type="scientific">Ruminococcus albus 8</name>
    <dbReference type="NCBI Taxonomy" id="246199"/>
    <lineage>
        <taxon>Bacteria</taxon>
        <taxon>Bacillati</taxon>
        <taxon>Bacillota</taxon>
        <taxon>Clostridia</taxon>
        <taxon>Eubacteriales</taxon>
        <taxon>Oscillospiraceae</taxon>
        <taxon>Ruminococcus</taxon>
    </lineage>
</organism>
<reference evidence="10 11" key="1">
    <citation type="submission" date="2011-02" db="EMBL/GenBank/DDBJ databases">
        <authorList>
            <person name="Nelson K.E."/>
            <person name="Sutton G."/>
            <person name="Torralba M."/>
            <person name="Durkin S."/>
            <person name="Harkins D."/>
            <person name="Montgomery R."/>
            <person name="Ziemer C."/>
            <person name="Klaassens E."/>
            <person name="Ocuiv P."/>
            <person name="Morrison M."/>
        </authorList>
    </citation>
    <scope>NUCLEOTIDE SEQUENCE [LARGE SCALE GENOMIC DNA]</scope>
    <source>
        <strain evidence="10 11">8</strain>
    </source>
</reference>
<evidence type="ECO:0000313" key="11">
    <source>
        <dbReference type="Proteomes" id="UP000004259"/>
    </source>
</evidence>
<dbReference type="InterPro" id="IPR005702">
    <property type="entry name" value="Wzc-like_C"/>
</dbReference>
<dbReference type="GO" id="GO:0005886">
    <property type="term" value="C:plasma membrane"/>
    <property type="evidence" value="ECO:0007669"/>
    <property type="project" value="TreeGrafter"/>
</dbReference>
<keyword evidence="3" id="KW-0808">Transferase</keyword>
<keyword evidence="11" id="KW-1185">Reference proteome</keyword>
<evidence type="ECO:0000259" key="9">
    <source>
        <dbReference type="Pfam" id="PF13614"/>
    </source>
</evidence>
<dbReference type="GO" id="GO:0042802">
    <property type="term" value="F:identical protein binding"/>
    <property type="evidence" value="ECO:0007669"/>
    <property type="project" value="UniProtKB-ARBA"/>
</dbReference>
<gene>
    <name evidence="10" type="ORF">CUS_8054</name>
</gene>
<dbReference type="InterPro" id="IPR025669">
    <property type="entry name" value="AAA_dom"/>
</dbReference>
<keyword evidence="6" id="KW-0067">ATP-binding</keyword>
<keyword evidence="4" id="KW-0547">Nucleotide-binding</keyword>
<dbReference type="STRING" id="246199.CUS_8054"/>
<dbReference type="EMBL" id="ADKM02000062">
    <property type="protein sequence ID" value="EGC03626.1"/>
    <property type="molecule type" value="Genomic_DNA"/>
</dbReference>
<proteinExistence type="inferred from homology"/>
<dbReference type="AlphaFoldDB" id="E9SAU1"/>
<keyword evidence="7" id="KW-0829">Tyrosine-protein kinase</keyword>
<dbReference type="NCBIfam" id="TIGR01007">
    <property type="entry name" value="eps_fam"/>
    <property type="match status" value="1"/>
</dbReference>
<dbReference type="PANTHER" id="PTHR32309">
    <property type="entry name" value="TYROSINE-PROTEIN KINASE"/>
    <property type="match status" value="1"/>
</dbReference>
<evidence type="ECO:0000256" key="5">
    <source>
        <dbReference type="ARBA" id="ARBA00022777"/>
    </source>
</evidence>
<dbReference type="FunFam" id="3.40.50.300:FF:000527">
    <property type="entry name" value="Tyrosine-protein kinase etk"/>
    <property type="match status" value="1"/>
</dbReference>
<keyword evidence="5" id="KW-0418">Kinase</keyword>
<dbReference type="InterPro" id="IPR027417">
    <property type="entry name" value="P-loop_NTPase"/>
</dbReference>
<dbReference type="Gene3D" id="3.40.50.300">
    <property type="entry name" value="P-loop containing nucleotide triphosphate hydrolases"/>
    <property type="match status" value="1"/>
</dbReference>
<evidence type="ECO:0000256" key="7">
    <source>
        <dbReference type="ARBA" id="ARBA00023137"/>
    </source>
</evidence>
<dbReference type="Proteomes" id="UP000004259">
    <property type="component" value="Unassembled WGS sequence"/>
</dbReference>
<feature type="domain" description="AAA" evidence="9">
    <location>
        <begin position="49"/>
        <end position="179"/>
    </location>
</feature>
<evidence type="ECO:0000256" key="3">
    <source>
        <dbReference type="ARBA" id="ARBA00022679"/>
    </source>
</evidence>
<dbReference type="SUPFAM" id="SSF52540">
    <property type="entry name" value="P-loop containing nucleoside triphosphate hydrolases"/>
    <property type="match status" value="1"/>
</dbReference>